<keyword evidence="3" id="KW-0677">Repeat</keyword>
<comment type="caution">
    <text evidence="6">The sequence shown here is derived from an EMBL/GenBank/DDBJ whole genome shotgun (WGS) entry which is preliminary data.</text>
</comment>
<evidence type="ECO:0000313" key="7">
    <source>
        <dbReference type="Proteomes" id="UP000553632"/>
    </source>
</evidence>
<name>A0A7J6QD85_PEROL</name>
<keyword evidence="4" id="KW-0966">Cell projection</keyword>
<feature type="region of interest" description="Disordered" evidence="5">
    <location>
        <begin position="174"/>
        <end position="203"/>
    </location>
</feature>
<comment type="subcellular location">
    <subcellularLocation>
        <location evidence="1">Cell projection</location>
        <location evidence="1">Cilium</location>
    </subcellularLocation>
</comment>
<dbReference type="EMBL" id="JABANO010033796">
    <property type="protein sequence ID" value="KAF4706208.1"/>
    <property type="molecule type" value="Genomic_DNA"/>
</dbReference>
<dbReference type="InterPro" id="IPR050630">
    <property type="entry name" value="WD_repeat_EMAP"/>
</dbReference>
<reference evidence="6 7" key="1">
    <citation type="submission" date="2020-04" db="EMBL/GenBank/DDBJ databases">
        <title>Perkinsus olseni comparative genomics.</title>
        <authorList>
            <person name="Bogema D.R."/>
        </authorList>
    </citation>
    <scope>NUCLEOTIDE SEQUENCE [LARGE SCALE GENOMIC DNA]</scope>
    <source>
        <strain evidence="6 7">ATCC PRA-207</strain>
    </source>
</reference>
<evidence type="ECO:0000256" key="3">
    <source>
        <dbReference type="ARBA" id="ARBA00022737"/>
    </source>
</evidence>
<keyword evidence="2" id="KW-0853">WD repeat</keyword>
<dbReference type="PANTHER" id="PTHR13720:SF13">
    <property type="entry name" value="CILIA- AND FLAGELLA-ASSOCIATED PROTEIN 251"/>
    <property type="match status" value="1"/>
</dbReference>
<protein>
    <submittedName>
        <fullName evidence="6">Uncharacterized protein</fullName>
    </submittedName>
</protein>
<evidence type="ECO:0000256" key="2">
    <source>
        <dbReference type="ARBA" id="ARBA00022574"/>
    </source>
</evidence>
<keyword evidence="7" id="KW-1185">Reference proteome</keyword>
<dbReference type="Gene3D" id="2.130.10.10">
    <property type="entry name" value="YVTN repeat-like/Quinoprotein amine dehydrogenase"/>
    <property type="match status" value="1"/>
</dbReference>
<sequence>QWDVTEIATNGKRRAFFWRWDRDAATKRPTSPSKIYSAPKELPPVPMRFYCPVLCPKDLSQRVGDFTMTVFMPNTSQVATGTVDGDVLIWDYSLISDAGQSISRQRRAVKIIRLTPDTSLNVLKVHQEFVVVGSADGAVRFYDFGFKIQAWFEDLSAGAIKSISFRATKAEVMSGTKGNASRRSKSPSKSPGGGSTTGDASTQQSFHCEPFMVTTASALVVYVQSE</sequence>
<dbReference type="InterPro" id="IPR036322">
    <property type="entry name" value="WD40_repeat_dom_sf"/>
</dbReference>
<dbReference type="InterPro" id="IPR015943">
    <property type="entry name" value="WD40/YVTN_repeat-like_dom_sf"/>
</dbReference>
<accession>A0A7J6QD85</accession>
<dbReference type="AlphaFoldDB" id="A0A7J6QD85"/>
<dbReference type="PANTHER" id="PTHR13720">
    <property type="entry name" value="WD-40 REPEAT PROTEIN"/>
    <property type="match status" value="1"/>
</dbReference>
<evidence type="ECO:0000256" key="1">
    <source>
        <dbReference type="ARBA" id="ARBA00004138"/>
    </source>
</evidence>
<evidence type="ECO:0000256" key="4">
    <source>
        <dbReference type="ARBA" id="ARBA00023273"/>
    </source>
</evidence>
<evidence type="ECO:0000313" key="6">
    <source>
        <dbReference type="EMBL" id="KAF4706208.1"/>
    </source>
</evidence>
<feature type="non-terminal residue" evidence="6">
    <location>
        <position position="226"/>
    </location>
</feature>
<dbReference type="SUPFAM" id="SSF50978">
    <property type="entry name" value="WD40 repeat-like"/>
    <property type="match status" value="1"/>
</dbReference>
<evidence type="ECO:0000256" key="5">
    <source>
        <dbReference type="SAM" id="MobiDB-lite"/>
    </source>
</evidence>
<gene>
    <name evidence="6" type="ORF">FOZ63_014983</name>
</gene>
<feature type="non-terminal residue" evidence="6">
    <location>
        <position position="1"/>
    </location>
</feature>
<dbReference type="GO" id="GO:0031514">
    <property type="term" value="C:motile cilium"/>
    <property type="evidence" value="ECO:0007669"/>
    <property type="project" value="TreeGrafter"/>
</dbReference>
<dbReference type="Proteomes" id="UP000553632">
    <property type="component" value="Unassembled WGS sequence"/>
</dbReference>
<proteinExistence type="predicted"/>
<organism evidence="6 7">
    <name type="scientific">Perkinsus olseni</name>
    <name type="common">Perkinsus atlanticus</name>
    <dbReference type="NCBI Taxonomy" id="32597"/>
    <lineage>
        <taxon>Eukaryota</taxon>
        <taxon>Sar</taxon>
        <taxon>Alveolata</taxon>
        <taxon>Perkinsozoa</taxon>
        <taxon>Perkinsea</taxon>
        <taxon>Perkinsida</taxon>
        <taxon>Perkinsidae</taxon>
        <taxon>Perkinsus</taxon>
    </lineage>
</organism>